<name>A0A2A2KRX5_9BILA</name>
<reference evidence="1 2" key="1">
    <citation type="journal article" date="2017" name="Curr. Biol.">
        <title>Genome architecture and evolution of a unichromosomal asexual nematode.</title>
        <authorList>
            <person name="Fradin H."/>
            <person name="Zegar C."/>
            <person name="Gutwein M."/>
            <person name="Lucas J."/>
            <person name="Kovtun M."/>
            <person name="Corcoran D."/>
            <person name="Baugh L.R."/>
            <person name="Kiontke K."/>
            <person name="Gunsalus K."/>
            <person name="Fitch D.H."/>
            <person name="Piano F."/>
        </authorList>
    </citation>
    <scope>NUCLEOTIDE SEQUENCE [LARGE SCALE GENOMIC DNA]</scope>
    <source>
        <strain evidence="1">PF1309</strain>
    </source>
</reference>
<evidence type="ECO:0000313" key="1">
    <source>
        <dbReference type="EMBL" id="PAV76675.1"/>
    </source>
</evidence>
<gene>
    <name evidence="1" type="ORF">WR25_11425</name>
</gene>
<evidence type="ECO:0000313" key="2">
    <source>
        <dbReference type="Proteomes" id="UP000218231"/>
    </source>
</evidence>
<comment type="caution">
    <text evidence="1">The sequence shown here is derived from an EMBL/GenBank/DDBJ whole genome shotgun (WGS) entry which is preliminary data.</text>
</comment>
<dbReference type="Proteomes" id="UP000218231">
    <property type="component" value="Unassembled WGS sequence"/>
</dbReference>
<proteinExistence type="predicted"/>
<accession>A0A2A2KRX5</accession>
<protein>
    <submittedName>
        <fullName evidence="1">Uncharacterized protein</fullName>
    </submittedName>
</protein>
<keyword evidence="2" id="KW-1185">Reference proteome</keyword>
<organism evidence="1 2">
    <name type="scientific">Diploscapter pachys</name>
    <dbReference type="NCBI Taxonomy" id="2018661"/>
    <lineage>
        <taxon>Eukaryota</taxon>
        <taxon>Metazoa</taxon>
        <taxon>Ecdysozoa</taxon>
        <taxon>Nematoda</taxon>
        <taxon>Chromadorea</taxon>
        <taxon>Rhabditida</taxon>
        <taxon>Rhabditina</taxon>
        <taxon>Rhabditomorpha</taxon>
        <taxon>Rhabditoidea</taxon>
        <taxon>Rhabditidae</taxon>
        <taxon>Diploscapter</taxon>
    </lineage>
</organism>
<sequence>MTILLNQRMRALSLKKRRTYLENQKSLIAHSETRGNQVIQDVLSCTINYECPRNQYCAYPGVCRDAAGSFNIYRDAPNNRQYQENGYSPFNGASFQQPTISNPNFYNQNPYLSSGSPTFNPNGQVQPNYSPNLNPPIIQNQPYPGNANQGFGNQYNPNFNGPYPGSAGESQGFISQPNPNLNLLPPNNNNNNFIPFQNEPYPGNANQNPNLYPNQYDQSGYQPNYAPFASQQFPGNANQNQQYQGNFNGQPGFENQNFGTSYPTYPYRPYGYRRMTRQVAYYPQQNPIPGSAGANQADNYYSQLYPNQYGPTSYPANYQYQQQLQNGMAGSANELPNQFYGQANYPTPFNPANTLPGSANQNFQNSQTYPIDYFDNTFARIYDATGSPVSGPLNMDFDVSDKGEISQGIGASCRYQADCFIGICRNGLCSPN</sequence>
<dbReference type="EMBL" id="LIAE01007829">
    <property type="protein sequence ID" value="PAV76674.1"/>
    <property type="molecule type" value="Genomic_DNA"/>
</dbReference>
<dbReference type="AlphaFoldDB" id="A0A2A2KRX5"/>
<dbReference type="EMBL" id="LIAE01007829">
    <property type="protein sequence ID" value="PAV76675.1"/>
    <property type="molecule type" value="Genomic_DNA"/>
</dbReference>